<comment type="caution">
    <text evidence="1">The sequence shown here is derived from an EMBL/GenBank/DDBJ whole genome shotgun (WGS) entry which is preliminary data.</text>
</comment>
<reference evidence="1" key="1">
    <citation type="journal article" date="2021" name="Int. J. Syst. Evol. Microbiol.">
        <title>Bradyrhizobium septentrionale sp. nov. (sv. septentrionale) and Bradyrhizobium quebecense sp. nov. (sv. septentrionale) associated with legumes native to Canada possess rearranged symbiosis genes and numerous insertion sequences.</title>
        <authorList>
            <person name="Bromfield E.S.P."/>
            <person name="Cloutier S."/>
        </authorList>
    </citation>
    <scope>NUCLEOTIDE SEQUENCE</scope>
    <source>
        <strain evidence="1">12S5</strain>
    </source>
</reference>
<sequence length="140" mass="15444">MKLAPFLDNAYGLGIGQGIEFGPFPQHAPHLAIRFDHVERFGKMPATQTEALLDVGLGRGEGIRRPFCERRQHRGDCHQIGARTAIGVSLTMTFVDEIDRPVLQGFDDGRQVLQACTDHCDVGERFALQADLAVFIEVVA</sequence>
<evidence type="ECO:0000313" key="2">
    <source>
        <dbReference type="Proteomes" id="UP000692816"/>
    </source>
</evidence>
<accession>A0ABS3MVR7</accession>
<organism evidence="1 2">
    <name type="scientific">Bradyrhizobium quebecense</name>
    <dbReference type="NCBI Taxonomy" id="2748629"/>
    <lineage>
        <taxon>Bacteria</taxon>
        <taxon>Pseudomonadati</taxon>
        <taxon>Pseudomonadota</taxon>
        <taxon>Alphaproteobacteria</taxon>
        <taxon>Hyphomicrobiales</taxon>
        <taxon>Nitrobacteraceae</taxon>
        <taxon>Bradyrhizobium</taxon>
    </lineage>
</organism>
<evidence type="ECO:0000313" key="1">
    <source>
        <dbReference type="EMBL" id="MBO1435586.1"/>
    </source>
</evidence>
<protein>
    <submittedName>
        <fullName evidence="1">Uncharacterized protein</fullName>
    </submittedName>
</protein>
<keyword evidence="2" id="KW-1185">Reference proteome</keyword>
<dbReference type="EMBL" id="JAGEPA010000002">
    <property type="protein sequence ID" value="MBO1435586.1"/>
    <property type="molecule type" value="Genomic_DNA"/>
</dbReference>
<name>A0ABS3MVR7_9BRAD</name>
<dbReference type="Proteomes" id="UP000692816">
    <property type="component" value="Unassembled WGS sequence"/>
</dbReference>
<gene>
    <name evidence="1" type="ORF">J4P68_40810</name>
</gene>
<proteinExistence type="predicted"/>